<dbReference type="PROSITE" id="PS00080">
    <property type="entry name" value="MULTICOPPER_OXIDASE2"/>
    <property type="match status" value="1"/>
</dbReference>
<dbReference type="InterPro" id="IPR011706">
    <property type="entry name" value="Cu-oxidase_C"/>
</dbReference>
<dbReference type="InterPro" id="IPR045087">
    <property type="entry name" value="Cu-oxidase_fam"/>
</dbReference>
<dbReference type="InterPro" id="IPR002355">
    <property type="entry name" value="Cu_oxidase_Cu_BS"/>
</dbReference>
<evidence type="ECO:0000256" key="8">
    <source>
        <dbReference type="ARBA" id="ARBA00043090"/>
    </source>
</evidence>
<evidence type="ECO:0000313" key="14">
    <source>
        <dbReference type="Proteomes" id="UP000483261"/>
    </source>
</evidence>
<evidence type="ECO:0000313" key="13">
    <source>
        <dbReference type="EMBL" id="NGN92411.1"/>
    </source>
</evidence>
<comment type="catalytic activity">
    <reaction evidence="9">
        <text>4 Cu(+) + O2 + 4 H(+) = 4 Cu(2+) + 2 H2O</text>
        <dbReference type="Rhea" id="RHEA:30083"/>
        <dbReference type="ChEBI" id="CHEBI:15377"/>
        <dbReference type="ChEBI" id="CHEBI:15378"/>
        <dbReference type="ChEBI" id="CHEBI:15379"/>
        <dbReference type="ChEBI" id="CHEBI:29036"/>
        <dbReference type="ChEBI" id="CHEBI:49552"/>
        <dbReference type="EC" id="1.16.3.4"/>
    </reaction>
    <physiologicalReaction direction="left-to-right" evidence="9">
        <dbReference type="Rhea" id="RHEA:30084"/>
    </physiologicalReaction>
</comment>
<dbReference type="PROSITE" id="PS51257">
    <property type="entry name" value="PROKAR_LIPOPROTEIN"/>
    <property type="match status" value="1"/>
</dbReference>
<evidence type="ECO:0000256" key="5">
    <source>
        <dbReference type="ARBA" id="ARBA00038978"/>
    </source>
</evidence>
<feature type="region of interest" description="Disordered" evidence="10">
    <location>
        <begin position="142"/>
        <end position="176"/>
    </location>
</feature>
<keyword evidence="14" id="KW-1185">Reference proteome</keyword>
<dbReference type="Gene3D" id="2.60.40.420">
    <property type="entry name" value="Cupredoxins - blue copper proteins"/>
    <property type="match status" value="3"/>
</dbReference>
<organism evidence="13 14">
    <name type="scientific">Nocardioides turkmenicus</name>
    <dbReference type="NCBI Taxonomy" id="2711220"/>
    <lineage>
        <taxon>Bacteria</taxon>
        <taxon>Bacillati</taxon>
        <taxon>Actinomycetota</taxon>
        <taxon>Actinomycetes</taxon>
        <taxon>Propionibacteriales</taxon>
        <taxon>Nocardioidaceae</taxon>
        <taxon>Nocardioides</taxon>
    </lineage>
</organism>
<dbReference type="EMBL" id="JAALAA010000004">
    <property type="protein sequence ID" value="NGN92411.1"/>
    <property type="molecule type" value="Genomic_DNA"/>
</dbReference>
<evidence type="ECO:0000256" key="6">
    <source>
        <dbReference type="ARBA" id="ARBA00041027"/>
    </source>
</evidence>
<evidence type="ECO:0000256" key="2">
    <source>
        <dbReference type="ARBA" id="ARBA00011245"/>
    </source>
</evidence>
<evidence type="ECO:0000256" key="3">
    <source>
        <dbReference type="ARBA" id="ARBA00022723"/>
    </source>
</evidence>
<keyword evidence="4" id="KW-0560">Oxidoreductase</keyword>
<evidence type="ECO:0000256" key="10">
    <source>
        <dbReference type="SAM" id="MobiDB-lite"/>
    </source>
</evidence>
<feature type="compositionally biased region" description="Gly residues" evidence="10">
    <location>
        <begin position="146"/>
        <end position="158"/>
    </location>
</feature>
<dbReference type="PANTHER" id="PTHR48267:SF1">
    <property type="entry name" value="BILIRUBIN OXIDASE"/>
    <property type="match status" value="1"/>
</dbReference>
<name>A0A6M1R189_9ACTN</name>
<feature type="compositionally biased region" description="Basic and acidic residues" evidence="10">
    <location>
        <begin position="159"/>
        <end position="176"/>
    </location>
</feature>
<dbReference type="PROSITE" id="PS51318">
    <property type="entry name" value="TAT"/>
    <property type="match status" value="1"/>
</dbReference>
<accession>A0A6M1R189</accession>
<dbReference type="InterPro" id="IPR011707">
    <property type="entry name" value="Cu-oxidase-like_N"/>
</dbReference>
<dbReference type="EC" id="1.16.3.4" evidence="5"/>
<dbReference type="AlphaFoldDB" id="A0A6M1R189"/>
<dbReference type="Pfam" id="PF07732">
    <property type="entry name" value="Cu-oxidase_3"/>
    <property type="match status" value="2"/>
</dbReference>
<proteinExistence type="inferred from homology"/>
<sequence length="527" mass="58069">MKLSRRTLLGAGLAAPVAGSLVSCGDAPGQTGRILRSAARLPKAYTTPLPLPPVKRPASGLISIEQRSASVEILPGLRTEMMTYDGVFPGPTLETRRGETVTVRHTNSLTLPTATHLHGGHTPAESDGWPTDLLVPPGFEARHAGHGAGHTGGHGGGHGGDHETMDDPKAQVRTGKRDYRYPLDQPATTLWYHDHRMDFTAPQVWRGLAGFHIVRDDEEDALSLPRGEREIPLMIADRAFDEDGALRYPALDPELLGQPGVEDRYMAGVLGDVILVNGAPWPEAEIEAAQYRLRLLNASNARRYTLRLRTDSGTPVRFTQIGSDGGLLAAPVEHDEITMASGERFDVVVDFRSLPPGTTVEMRNGLGTGRTAQVMRFRITRRATDDVRLPERLADVPEPEKPDGAVVRRWHFRKASVHGRRGWGINGKPFDPAVPQAQVPLGSTEIWEFFTDAHHPVHVHLSPFQVLRRGNHGPGPMDLGWKDTVDVRPYEAVRVRVRFEKYAGRFLIHCHNLEHEDMAMMAGFETV</sequence>
<feature type="domain" description="Plastocyanin-like" evidence="11">
    <location>
        <begin position="419"/>
        <end position="525"/>
    </location>
</feature>
<dbReference type="GO" id="GO:0005507">
    <property type="term" value="F:copper ion binding"/>
    <property type="evidence" value="ECO:0007669"/>
    <property type="project" value="InterPro"/>
</dbReference>
<keyword evidence="3" id="KW-0479">Metal-binding</keyword>
<protein>
    <recommendedName>
        <fullName evidence="6">Multicopper oxidase CueO</fullName>
        <ecNumber evidence="5">1.16.3.4</ecNumber>
    </recommendedName>
    <alternativeName>
        <fullName evidence="7">Copper efflux oxidase</fullName>
    </alternativeName>
    <alternativeName>
        <fullName evidence="8">Cuprous oxidase</fullName>
    </alternativeName>
</protein>
<evidence type="ECO:0000259" key="12">
    <source>
        <dbReference type="Pfam" id="PF07732"/>
    </source>
</evidence>
<comment type="subunit">
    <text evidence="2">Monomer.</text>
</comment>
<evidence type="ECO:0000256" key="4">
    <source>
        <dbReference type="ARBA" id="ARBA00023002"/>
    </source>
</evidence>
<feature type="domain" description="Plastocyanin-like" evidence="12">
    <location>
        <begin position="70"/>
        <end position="131"/>
    </location>
</feature>
<dbReference type="SUPFAM" id="SSF49503">
    <property type="entry name" value="Cupredoxins"/>
    <property type="match status" value="3"/>
</dbReference>
<dbReference type="Pfam" id="PF07731">
    <property type="entry name" value="Cu-oxidase_2"/>
    <property type="match status" value="1"/>
</dbReference>
<feature type="domain" description="Plastocyanin-like" evidence="12">
    <location>
        <begin position="175"/>
        <end position="218"/>
    </location>
</feature>
<evidence type="ECO:0000256" key="9">
    <source>
        <dbReference type="ARBA" id="ARBA00048092"/>
    </source>
</evidence>
<dbReference type="GO" id="GO:0016491">
    <property type="term" value="F:oxidoreductase activity"/>
    <property type="evidence" value="ECO:0007669"/>
    <property type="project" value="UniProtKB-KW"/>
</dbReference>
<dbReference type="Proteomes" id="UP000483261">
    <property type="component" value="Unassembled WGS sequence"/>
</dbReference>
<evidence type="ECO:0000256" key="7">
    <source>
        <dbReference type="ARBA" id="ARBA00042896"/>
    </source>
</evidence>
<dbReference type="PANTHER" id="PTHR48267">
    <property type="entry name" value="CUPREDOXIN SUPERFAMILY PROTEIN"/>
    <property type="match status" value="1"/>
</dbReference>
<comment type="similarity">
    <text evidence="1">Belongs to the multicopper oxidase family.</text>
</comment>
<dbReference type="RefSeq" id="WP_165110165.1">
    <property type="nucleotide sequence ID" value="NZ_JAALAA010000004.1"/>
</dbReference>
<gene>
    <name evidence="13" type="ORF">G5C66_06595</name>
</gene>
<dbReference type="InterPro" id="IPR006311">
    <property type="entry name" value="TAT_signal"/>
</dbReference>
<reference evidence="13 14" key="1">
    <citation type="submission" date="2020-02" db="EMBL/GenBank/DDBJ databases">
        <title>Whole-genome analyses of novel actinobacteria.</title>
        <authorList>
            <person name="Sahin N."/>
        </authorList>
    </citation>
    <scope>NUCLEOTIDE SEQUENCE [LARGE SCALE GENOMIC DNA]</scope>
    <source>
        <strain evidence="13 14">KC13</strain>
    </source>
</reference>
<evidence type="ECO:0000256" key="1">
    <source>
        <dbReference type="ARBA" id="ARBA00010609"/>
    </source>
</evidence>
<dbReference type="InterPro" id="IPR008972">
    <property type="entry name" value="Cupredoxin"/>
</dbReference>
<comment type="caution">
    <text evidence="13">The sequence shown here is derived from an EMBL/GenBank/DDBJ whole genome shotgun (WGS) entry which is preliminary data.</text>
</comment>
<evidence type="ECO:0000259" key="11">
    <source>
        <dbReference type="Pfam" id="PF07731"/>
    </source>
</evidence>